<reference evidence="2 3" key="1">
    <citation type="submission" date="2019-09" db="EMBL/GenBank/DDBJ databases">
        <title>Isolation and complete genome sequencing of Methylocystis species.</title>
        <authorList>
            <person name="Rumah B.L."/>
            <person name="Stead C.E."/>
            <person name="Stevens B.C."/>
            <person name="Minton N.P."/>
            <person name="Grosse-Honebrink A."/>
            <person name="Zhang Y."/>
        </authorList>
    </citation>
    <scope>NUCLEOTIDE SEQUENCE [LARGE SCALE GENOMIC DNA]</scope>
    <source>
        <strain evidence="2 3">BRCS2</strain>
    </source>
</reference>
<dbReference type="Proteomes" id="UP000422569">
    <property type="component" value="Chromosome"/>
</dbReference>
<keyword evidence="1" id="KW-0732">Signal</keyword>
<dbReference type="EMBL" id="CP044331">
    <property type="protein sequence ID" value="QGM96223.1"/>
    <property type="molecule type" value="Genomic_DNA"/>
</dbReference>
<dbReference type="AlphaFoldDB" id="A0A6B8M4B2"/>
<evidence type="ECO:0000313" key="2">
    <source>
        <dbReference type="EMBL" id="QGM96223.1"/>
    </source>
</evidence>
<proteinExistence type="predicted"/>
<feature type="chain" id="PRO_5025427080" evidence="1">
    <location>
        <begin position="20"/>
        <end position="296"/>
    </location>
</feature>
<dbReference type="RefSeq" id="WP_016920083.1">
    <property type="nucleotide sequence ID" value="NZ_CP044331.1"/>
</dbReference>
<evidence type="ECO:0000313" key="3">
    <source>
        <dbReference type="Proteomes" id="UP000422569"/>
    </source>
</evidence>
<sequence>MRPALLALPVLFLSFAAMAGAPEEDLIAARDAAAAKIKKIQEKKPDADTSKIDSRALADLQKRLRAIVGDLDVRPYPAKGKLAYETLSENEVGGGGFDALRFGKGDDSPEVYVTTEGLARHWIAQPSEWWTKTRKTPPTIDEAFAIDDFYAESTSADAAFARTAILPIARPQGASYAVALLGGWAQDIGANPNQQIVVALRKDGKVYIAMEKAGKFKLIPACEAAWKEAEKKSEALGKKYEAGGSKDEKLLDGSNKALEQGDRDYRACYGERLSKEAFYPELVKEAQEIADRFATK</sequence>
<gene>
    <name evidence="2" type="ORF">F7D14_01110</name>
</gene>
<dbReference type="KEGG" id="mpar:F7D14_01110"/>
<keyword evidence="3" id="KW-1185">Reference proteome</keyword>
<organism evidence="2 3">
    <name type="scientific">Methylocystis parvus</name>
    <dbReference type="NCBI Taxonomy" id="134"/>
    <lineage>
        <taxon>Bacteria</taxon>
        <taxon>Pseudomonadati</taxon>
        <taxon>Pseudomonadota</taxon>
        <taxon>Alphaproteobacteria</taxon>
        <taxon>Hyphomicrobiales</taxon>
        <taxon>Methylocystaceae</taxon>
        <taxon>Methylocystis</taxon>
    </lineage>
</organism>
<accession>A0A6B8M4B2</accession>
<evidence type="ECO:0000256" key="1">
    <source>
        <dbReference type="SAM" id="SignalP"/>
    </source>
</evidence>
<protein>
    <submittedName>
        <fullName evidence="2">Uncharacterized protein</fullName>
    </submittedName>
</protein>
<name>A0A6B8M4B2_9HYPH</name>
<feature type="signal peptide" evidence="1">
    <location>
        <begin position="1"/>
        <end position="19"/>
    </location>
</feature>